<gene>
    <name evidence="1" type="ordered locus">pQBR0159</name>
</gene>
<proteinExistence type="predicted"/>
<evidence type="ECO:0000313" key="2">
    <source>
        <dbReference type="Proteomes" id="UP000002332"/>
    </source>
</evidence>
<name>A4V7C9_PSEFS</name>
<evidence type="ECO:0000313" key="1">
    <source>
        <dbReference type="EMBL" id="CAM96191.1"/>
    </source>
</evidence>
<sequence length="136" mass="14893">MHPRPAVKTRGKVRRSMPLWRPSKYMENKMLSQEQLTAALKAFGEAVPAGTKLHSLKVTPSVGFADNEANPVFVFVLADSDKDVQRLSQVIDRGIKAFEAEPGLSASLLRDKPQSPANAENIVSQASTHIVLKDSQ</sequence>
<geneLocation type="plasmid" evidence="1 2">
    <name>pQBR103</name>
</geneLocation>
<dbReference type="AlphaFoldDB" id="A4V7C9"/>
<dbReference type="EMBL" id="AM235768">
    <property type="protein sequence ID" value="CAM96191.1"/>
    <property type="molecule type" value="Genomic_DNA"/>
</dbReference>
<protein>
    <submittedName>
        <fullName evidence="1">Uncharacterized protein</fullName>
    </submittedName>
</protein>
<organism evidence="1 2">
    <name type="scientific">Pseudomonas fluorescens (strain SBW25)</name>
    <dbReference type="NCBI Taxonomy" id="216595"/>
    <lineage>
        <taxon>Bacteria</taxon>
        <taxon>Pseudomonadati</taxon>
        <taxon>Pseudomonadota</taxon>
        <taxon>Gammaproteobacteria</taxon>
        <taxon>Pseudomonadales</taxon>
        <taxon>Pseudomonadaceae</taxon>
        <taxon>Pseudomonas</taxon>
    </lineage>
</organism>
<accession>A4V7C9</accession>
<reference evidence="1 2" key="1">
    <citation type="journal article" date="2007" name="ISME J.">
        <title>Sequence-based analysis of pQBR103; a representative of a unique, transfer-proficient mega plasmid resident in the microbial community of sugar beet.</title>
        <authorList>
            <person name="Tett A."/>
            <person name="Spiers A.J."/>
            <person name="Crossman L.C."/>
            <person name="Ager D."/>
            <person name="Ciric L."/>
            <person name="Dow J.M."/>
            <person name="Fry J.C."/>
            <person name="Harris D."/>
            <person name="Lilley A."/>
            <person name="Oliver A."/>
            <person name="Parkhill J."/>
            <person name="Quail M.A."/>
            <person name="Rainey P.B."/>
            <person name="Saunders N.J."/>
            <person name="Seeger K."/>
            <person name="Snyder L.A.S."/>
            <person name="Squares R."/>
            <person name="Thomas C.M."/>
            <person name="Turner S.L."/>
            <person name="Zhang X.-X."/>
            <person name="Field D."/>
            <person name="Bailey M.J."/>
        </authorList>
    </citation>
    <scope>NUCLEOTIDE SEQUENCE [LARGE SCALE GENOMIC DNA]</scope>
    <source>
        <strain evidence="1 2">SBW25</strain>
    </source>
</reference>
<dbReference type="Proteomes" id="UP000002332">
    <property type="component" value="Plasmid pQBR103"/>
</dbReference>
<keyword evidence="1" id="KW-0614">Plasmid</keyword>